<dbReference type="PANTHER" id="PTHR43471">
    <property type="entry name" value="ABC TRANSPORTER PERMEASE"/>
    <property type="match status" value="1"/>
</dbReference>
<feature type="transmembrane region" description="Helical" evidence="1">
    <location>
        <begin position="263"/>
        <end position="286"/>
    </location>
</feature>
<keyword evidence="1" id="KW-0472">Membrane</keyword>
<evidence type="ECO:0000313" key="4">
    <source>
        <dbReference type="Proteomes" id="UP000051950"/>
    </source>
</evidence>
<keyword evidence="1" id="KW-0812">Transmembrane</keyword>
<protein>
    <submittedName>
        <fullName evidence="3">ABC transporter</fullName>
    </submittedName>
</protein>
<feature type="transmembrane region" description="Helical" evidence="1">
    <location>
        <begin position="145"/>
        <end position="168"/>
    </location>
</feature>
<feature type="transmembrane region" description="Helical" evidence="1">
    <location>
        <begin position="739"/>
        <end position="761"/>
    </location>
</feature>
<dbReference type="EMBL" id="LMZQ01000001">
    <property type="protein sequence ID" value="KRT17907.1"/>
    <property type="molecule type" value="Genomic_DNA"/>
</dbReference>
<feature type="transmembrane region" description="Helical" evidence="1">
    <location>
        <begin position="20"/>
        <end position="39"/>
    </location>
</feature>
<dbReference type="OrthoDB" id="609779at2"/>
<dbReference type="Pfam" id="PF12679">
    <property type="entry name" value="ABC2_membrane_2"/>
    <property type="match status" value="1"/>
</dbReference>
<evidence type="ECO:0000256" key="1">
    <source>
        <dbReference type="SAM" id="Phobius"/>
    </source>
</evidence>
<dbReference type="SUPFAM" id="SSF52317">
    <property type="entry name" value="Class I glutamine amidotransferase-like"/>
    <property type="match status" value="1"/>
</dbReference>
<dbReference type="AlphaFoldDB" id="A0A0T5VVL7"/>
<dbReference type="Pfam" id="PF09822">
    <property type="entry name" value="ABC_transp_aux"/>
    <property type="match status" value="1"/>
</dbReference>
<feature type="transmembrane region" description="Helical" evidence="1">
    <location>
        <begin position="218"/>
        <end position="242"/>
    </location>
</feature>
<dbReference type="InterPro" id="IPR029062">
    <property type="entry name" value="Class_I_gatase-like"/>
</dbReference>
<proteinExistence type="predicted"/>
<accession>A0A0T5VVL7</accession>
<organism evidence="3 4">
    <name type="scientific">Pedobacter ginsenosidimutans</name>
    <dbReference type="NCBI Taxonomy" id="687842"/>
    <lineage>
        <taxon>Bacteria</taxon>
        <taxon>Pseudomonadati</taxon>
        <taxon>Bacteroidota</taxon>
        <taxon>Sphingobacteriia</taxon>
        <taxon>Sphingobacteriales</taxon>
        <taxon>Sphingobacteriaceae</taxon>
        <taxon>Pedobacter</taxon>
    </lineage>
</organism>
<feature type="transmembrane region" description="Helical" evidence="1">
    <location>
        <begin position="115"/>
        <end position="139"/>
    </location>
</feature>
<dbReference type="InterPro" id="IPR019196">
    <property type="entry name" value="ABC_transp_unknown"/>
</dbReference>
<name>A0A0T5VVL7_9SPHI</name>
<dbReference type="GO" id="GO:0140359">
    <property type="term" value="F:ABC-type transporter activity"/>
    <property type="evidence" value="ECO:0007669"/>
    <property type="project" value="InterPro"/>
</dbReference>
<feature type="transmembrane region" description="Helical" evidence="1">
    <location>
        <begin position="175"/>
        <end position="194"/>
    </location>
</feature>
<gene>
    <name evidence="3" type="ORF">ASU31_01020</name>
</gene>
<sequence length="766" mass="85848">MKTILQIAKTELKMLFYSPIAWFLIIVFMVQCGLGYMATLKSIAQMQADGYKIPFSVVGQAVFGSNGLFASVMRNLYLYLPLLTMGLISKEMSSGTIKLLYSSPIRIRDIVLGKFSAMVIMSVLMLGVVTIFLSISYFTADSPDIGMLLSSLLGLFLLLCAYSAIGLFMSSLTTYQIVAAVSTFVIFGILYNIADLWKGIPFIRDITFFLSVSGRTDWMLVGLITSNGIIYFLAIVFLFLTITIYKLKFSMQTVSPMVKAGHYISIIAITLLIGYISSIPQLIIYADVTENKSNTLKPDTQKIIKELGDEPLEITGYTNLLGGYMEDGNPESYQKNINAWAPYVRFKHNIKLKSVMYYDTLAQGGDIMKGNKGKTLAQVVEKIAQTREMNIKQFLTPEQIRKEVDLSKEPNFYIMQLKYKGRKTFLRVYPDNEHWPSETEISAAFKRLLSAKMPKILFATGELERNINKIGDREYQALTNLKVFRQSLLNQGFDVDTISLATKPVPKDISVLVMADPKVGLSAAATKNLQEYINGGGNLLVTGEPNKQDVLNPIIKQFGIQLMDGAIVQQSKQLEPDLATPNLTGAATKLFMPLEQAHKDSIVVSMPLATALSIENTKWYKTQPLLVTNPKSSWLKRERFLTDSATVQFEPQKGDLQKAFPLAVSLTRKIAQKEQRIIVIGDADLMSNKELNRFNLRTANFVFNIGVFSWLSYGEFPISSFRPAPKDTVLLVDKDQIHLLKLIFVWIIPGLLLACGSIILIRRKRK</sequence>
<feature type="domain" description="ABC-type uncharacterised transport system" evidence="2">
    <location>
        <begin position="454"/>
        <end position="693"/>
    </location>
</feature>
<keyword evidence="1" id="KW-1133">Transmembrane helix</keyword>
<dbReference type="RefSeq" id="WP_057930537.1">
    <property type="nucleotide sequence ID" value="NZ_LMZQ01000001.1"/>
</dbReference>
<dbReference type="STRING" id="687842.ASU31_01020"/>
<dbReference type="GO" id="GO:0005886">
    <property type="term" value="C:plasma membrane"/>
    <property type="evidence" value="ECO:0007669"/>
    <property type="project" value="UniProtKB-SubCell"/>
</dbReference>
<dbReference type="Proteomes" id="UP000051950">
    <property type="component" value="Unassembled WGS sequence"/>
</dbReference>
<evidence type="ECO:0000259" key="2">
    <source>
        <dbReference type="Pfam" id="PF09822"/>
    </source>
</evidence>
<evidence type="ECO:0000313" key="3">
    <source>
        <dbReference type="EMBL" id="KRT17907.1"/>
    </source>
</evidence>
<comment type="caution">
    <text evidence="3">The sequence shown here is derived from an EMBL/GenBank/DDBJ whole genome shotgun (WGS) entry which is preliminary data.</text>
</comment>
<keyword evidence="4" id="KW-1185">Reference proteome</keyword>
<reference evidence="3 4" key="1">
    <citation type="submission" date="2015-11" db="EMBL/GenBank/DDBJ databases">
        <title>Sequence of Pedobacter ginsenosidimutans.</title>
        <authorList>
            <person name="Carson E."/>
            <person name="Keyser V."/>
            <person name="Newman J."/>
            <person name="Miller J."/>
        </authorList>
    </citation>
    <scope>NUCLEOTIDE SEQUENCE [LARGE SCALE GENOMIC DNA]</scope>
    <source>
        <strain evidence="3 4">KACC 14530</strain>
    </source>
</reference>